<comment type="catalytic activity">
    <reaction evidence="9">
        <text>a long chain fatty alcohol + a fatty acyl-CoA = a long-chain alcohol wax ester + CoA</text>
        <dbReference type="Rhea" id="RHEA:38443"/>
        <dbReference type="ChEBI" id="CHEBI:17135"/>
        <dbReference type="ChEBI" id="CHEBI:57287"/>
        <dbReference type="ChEBI" id="CHEBI:77636"/>
        <dbReference type="ChEBI" id="CHEBI:235323"/>
        <dbReference type="EC" id="2.3.1.75"/>
    </reaction>
</comment>
<feature type="domain" description="O-acyltransferase WSD1-like N-terminal" evidence="11">
    <location>
        <begin position="103"/>
        <end position="259"/>
    </location>
</feature>
<evidence type="ECO:0000256" key="9">
    <source>
        <dbReference type="ARBA" id="ARBA00047604"/>
    </source>
</evidence>
<evidence type="ECO:0000256" key="6">
    <source>
        <dbReference type="ARBA" id="ARBA00022824"/>
    </source>
</evidence>
<feature type="domain" description="O-acyltransferase WSD1 C-terminal" evidence="12">
    <location>
        <begin position="322"/>
        <end position="466"/>
    </location>
</feature>
<evidence type="ECO:0000256" key="4">
    <source>
        <dbReference type="ARBA" id="ARBA00005189"/>
    </source>
</evidence>
<dbReference type="OrthoDB" id="619536at2759"/>
<evidence type="ECO:0000259" key="11">
    <source>
        <dbReference type="Pfam" id="PF03007"/>
    </source>
</evidence>
<dbReference type="Pfam" id="PF06974">
    <property type="entry name" value="WS_DGAT_C"/>
    <property type="match status" value="1"/>
</dbReference>
<comment type="similarity">
    <text evidence="8">In the N-terminal section; belongs to the long-chain O-acyltransferase family.</text>
</comment>
<protein>
    <recommendedName>
        <fullName evidence="15">Diacylglycerol O-acyltransferase</fullName>
    </recommendedName>
</protein>
<dbReference type="PANTHER" id="PTHR31650">
    <property type="entry name" value="O-ACYLTRANSFERASE (WSD1-LIKE) FAMILY PROTEIN"/>
    <property type="match status" value="1"/>
</dbReference>
<evidence type="ECO:0008006" key="15">
    <source>
        <dbReference type="Google" id="ProtNLM"/>
    </source>
</evidence>
<sequence length="479" mass="53846">MSIKEQVTEGEEPVSPFAKLFSLPGHDVFNIVTFGFKIEVDPSTIVEGLKNTLINHPRFSSILLTGHGDGKGKATWIPTEVKVEDHVTVPDIGPYIENPDEFLENYTSNMALSPMDMSRPLWEFHLLKLKTSHAESVVLARFHHSLGDGMSLMSLLLACTRKVCDPEAFPTFVAPKKRKEKNVCWSLVDWLWFIARTMFHTCVEVIKALVFICFPGDTTTYLSGKPGATLGANRFIHQIIPLDDVKKVKNAMNATVNDVLFGMVQAGLSRYLNQRYDLETTSDKRKALEKFCHHGAVLFNLRPNRDIEDLANMMAKGSKCRWGNSIGFVLIPLWMKSEVDILEYVRQAKTTMDRKKLSLEPLFSHWLLKLTMEVFGITAVKNLLDRIFDNTTMIFSNVVGPAEEISFFGHQISYIAASSFGIQQALILVIQSYVDKLIINLAVDLDVIPDPHHLCDLIIEALSMMKSAASEKICHASEV</sequence>
<comment type="pathway">
    <text evidence="4">Lipid metabolism.</text>
</comment>
<evidence type="ECO:0000256" key="3">
    <source>
        <dbReference type="ARBA" id="ARBA00004771"/>
    </source>
</evidence>
<keyword evidence="7" id="KW-0012">Acyltransferase</keyword>
<evidence type="ECO:0000256" key="10">
    <source>
        <dbReference type="ARBA" id="ARBA00048109"/>
    </source>
</evidence>
<keyword evidence="14" id="KW-1185">Reference proteome</keyword>
<proteinExistence type="inferred from homology"/>
<comment type="subcellular location">
    <subcellularLocation>
        <location evidence="1">Cell membrane</location>
        <topology evidence="1">Single-pass membrane protein</topology>
    </subcellularLocation>
    <subcellularLocation>
        <location evidence="2">Endoplasmic reticulum membrane</location>
    </subcellularLocation>
</comment>
<comment type="caution">
    <text evidence="13">The sequence shown here is derived from an EMBL/GenBank/DDBJ whole genome shotgun (WGS) entry which is preliminary data.</text>
</comment>
<dbReference type="InterPro" id="IPR023213">
    <property type="entry name" value="CAT-like_dom_sf"/>
</dbReference>
<name>A0A8X7W203_BRACI</name>
<comment type="pathway">
    <text evidence="3">Glycerolipid metabolism; triacylglycerol biosynthesis.</text>
</comment>
<dbReference type="SUPFAM" id="SSF52777">
    <property type="entry name" value="CoA-dependent acyltransferases"/>
    <property type="match status" value="1"/>
</dbReference>
<evidence type="ECO:0000256" key="8">
    <source>
        <dbReference type="ARBA" id="ARBA00024360"/>
    </source>
</evidence>
<dbReference type="GO" id="GO:0019432">
    <property type="term" value="P:triglyceride biosynthetic process"/>
    <property type="evidence" value="ECO:0007669"/>
    <property type="project" value="TreeGrafter"/>
</dbReference>
<dbReference type="GO" id="GO:0047196">
    <property type="term" value="F:long-chain-alcohol O-fatty-acyltransferase activity"/>
    <property type="evidence" value="ECO:0007669"/>
    <property type="project" value="UniProtKB-EC"/>
</dbReference>
<keyword evidence="6" id="KW-0256">Endoplasmic reticulum</keyword>
<dbReference type="GO" id="GO:0004144">
    <property type="term" value="F:diacylglycerol O-acyltransferase activity"/>
    <property type="evidence" value="ECO:0007669"/>
    <property type="project" value="UniProtKB-EC"/>
</dbReference>
<dbReference type="Proteomes" id="UP000886595">
    <property type="component" value="Unassembled WGS sequence"/>
</dbReference>
<evidence type="ECO:0000313" key="14">
    <source>
        <dbReference type="Proteomes" id="UP000886595"/>
    </source>
</evidence>
<keyword evidence="5" id="KW-0808">Transferase</keyword>
<accession>A0A8X7W203</accession>
<dbReference type="Gene3D" id="3.30.559.10">
    <property type="entry name" value="Chloramphenicol acetyltransferase-like domain"/>
    <property type="match status" value="1"/>
</dbReference>
<dbReference type="EMBL" id="JAAMPC010000003">
    <property type="protein sequence ID" value="KAG2321724.1"/>
    <property type="molecule type" value="Genomic_DNA"/>
</dbReference>
<evidence type="ECO:0000256" key="2">
    <source>
        <dbReference type="ARBA" id="ARBA00004586"/>
    </source>
</evidence>
<evidence type="ECO:0000256" key="1">
    <source>
        <dbReference type="ARBA" id="ARBA00004162"/>
    </source>
</evidence>
<dbReference type="AlphaFoldDB" id="A0A8X7W203"/>
<gene>
    <name evidence="13" type="ORF">Bca52824_014937</name>
</gene>
<evidence type="ECO:0000256" key="7">
    <source>
        <dbReference type="ARBA" id="ARBA00023315"/>
    </source>
</evidence>
<evidence type="ECO:0000259" key="12">
    <source>
        <dbReference type="Pfam" id="PF06974"/>
    </source>
</evidence>
<reference evidence="13 14" key="1">
    <citation type="submission" date="2020-02" db="EMBL/GenBank/DDBJ databases">
        <authorList>
            <person name="Ma Q."/>
            <person name="Huang Y."/>
            <person name="Song X."/>
            <person name="Pei D."/>
        </authorList>
    </citation>
    <scope>NUCLEOTIDE SEQUENCE [LARGE SCALE GENOMIC DNA]</scope>
    <source>
        <strain evidence="13">Sxm20200214</strain>
        <tissue evidence="13">Leaf</tissue>
    </source>
</reference>
<dbReference type="InterPro" id="IPR045034">
    <property type="entry name" value="O-acyltransferase_WSD1-like"/>
</dbReference>
<evidence type="ECO:0000256" key="5">
    <source>
        <dbReference type="ARBA" id="ARBA00022679"/>
    </source>
</evidence>
<dbReference type="InterPro" id="IPR004255">
    <property type="entry name" value="O-acyltransferase_WSD1_N"/>
</dbReference>
<dbReference type="InterPro" id="IPR009721">
    <property type="entry name" value="O-acyltransferase_WSD1_C"/>
</dbReference>
<evidence type="ECO:0000313" key="13">
    <source>
        <dbReference type="EMBL" id="KAG2321724.1"/>
    </source>
</evidence>
<dbReference type="GO" id="GO:0005886">
    <property type="term" value="C:plasma membrane"/>
    <property type="evidence" value="ECO:0007669"/>
    <property type="project" value="UniProtKB-SubCell"/>
</dbReference>
<dbReference type="PANTHER" id="PTHR31650:SF25">
    <property type="entry name" value="WAX ESTER SYNTHASE_DIACYLGLYCEROL ACYLTRANSFERASE 2"/>
    <property type="match status" value="1"/>
</dbReference>
<organism evidence="13 14">
    <name type="scientific">Brassica carinata</name>
    <name type="common">Ethiopian mustard</name>
    <name type="synonym">Abyssinian cabbage</name>
    <dbReference type="NCBI Taxonomy" id="52824"/>
    <lineage>
        <taxon>Eukaryota</taxon>
        <taxon>Viridiplantae</taxon>
        <taxon>Streptophyta</taxon>
        <taxon>Embryophyta</taxon>
        <taxon>Tracheophyta</taxon>
        <taxon>Spermatophyta</taxon>
        <taxon>Magnoliopsida</taxon>
        <taxon>eudicotyledons</taxon>
        <taxon>Gunneridae</taxon>
        <taxon>Pentapetalae</taxon>
        <taxon>rosids</taxon>
        <taxon>malvids</taxon>
        <taxon>Brassicales</taxon>
        <taxon>Brassicaceae</taxon>
        <taxon>Brassiceae</taxon>
        <taxon>Brassica</taxon>
    </lineage>
</organism>
<dbReference type="Pfam" id="PF03007">
    <property type="entry name" value="WS_DGAT_cat"/>
    <property type="match status" value="1"/>
</dbReference>
<dbReference type="GO" id="GO:0005789">
    <property type="term" value="C:endoplasmic reticulum membrane"/>
    <property type="evidence" value="ECO:0007669"/>
    <property type="project" value="UniProtKB-SubCell"/>
</dbReference>
<comment type="catalytic activity">
    <reaction evidence="10">
        <text>an acyl-CoA + a 1,2-diacyl-sn-glycerol = a triacyl-sn-glycerol + CoA</text>
        <dbReference type="Rhea" id="RHEA:10868"/>
        <dbReference type="ChEBI" id="CHEBI:17815"/>
        <dbReference type="ChEBI" id="CHEBI:57287"/>
        <dbReference type="ChEBI" id="CHEBI:58342"/>
        <dbReference type="ChEBI" id="CHEBI:64615"/>
        <dbReference type="EC" id="2.3.1.20"/>
    </reaction>
</comment>